<name>A0ABT1XMQ7_9SPHN</name>
<dbReference type="RefSeq" id="WP_257594309.1">
    <property type="nucleotide sequence ID" value="NZ_JANKHH010000001.1"/>
</dbReference>
<dbReference type="InterPro" id="IPR041478">
    <property type="entry name" value="TetR_C_27"/>
</dbReference>
<proteinExistence type="predicted"/>
<protein>
    <recommendedName>
        <fullName evidence="1">Tetracyclin repressor-like C-terminal domain-containing protein</fullName>
    </recommendedName>
</protein>
<evidence type="ECO:0000313" key="2">
    <source>
        <dbReference type="EMBL" id="MCR2832544.1"/>
    </source>
</evidence>
<organism evidence="2 3">
    <name type="scientific">Parerythrobacter lacustris</name>
    <dbReference type="NCBI Taxonomy" id="2969984"/>
    <lineage>
        <taxon>Bacteria</taxon>
        <taxon>Pseudomonadati</taxon>
        <taxon>Pseudomonadota</taxon>
        <taxon>Alphaproteobacteria</taxon>
        <taxon>Sphingomonadales</taxon>
        <taxon>Erythrobacteraceae</taxon>
        <taxon>Parerythrobacter</taxon>
    </lineage>
</organism>
<dbReference type="SUPFAM" id="SSF46689">
    <property type="entry name" value="Homeodomain-like"/>
    <property type="match status" value="1"/>
</dbReference>
<comment type="caution">
    <text evidence="2">The sequence shown here is derived from an EMBL/GenBank/DDBJ whole genome shotgun (WGS) entry which is preliminary data.</text>
</comment>
<reference evidence="2 3" key="1">
    <citation type="submission" date="2022-08" db="EMBL/GenBank/DDBJ databases">
        <title>Polyphasic taxonomy analysis of Qipengyuania sp.RS5-5.</title>
        <authorList>
            <person name="Xamxidin M."/>
            <person name="Wu M."/>
        </authorList>
    </citation>
    <scope>NUCLEOTIDE SEQUENCE [LARGE SCALE GENOMIC DNA]</scope>
    <source>
        <strain evidence="2 3">RS5-5</strain>
    </source>
</reference>
<keyword evidence="3" id="KW-1185">Reference proteome</keyword>
<dbReference type="Pfam" id="PF17935">
    <property type="entry name" value="TetR_C_27"/>
    <property type="match status" value="1"/>
</dbReference>
<feature type="domain" description="Tetracyclin repressor-like C-terminal" evidence="1">
    <location>
        <begin position="82"/>
        <end position="185"/>
    </location>
</feature>
<dbReference type="InterPro" id="IPR009057">
    <property type="entry name" value="Homeodomain-like_sf"/>
</dbReference>
<accession>A0ABT1XMQ7</accession>
<dbReference type="EMBL" id="JANKHH010000001">
    <property type="protein sequence ID" value="MCR2832544.1"/>
    <property type="molecule type" value="Genomic_DNA"/>
</dbReference>
<dbReference type="Proteomes" id="UP001206067">
    <property type="component" value="Unassembled WGS sequence"/>
</dbReference>
<dbReference type="Gene3D" id="1.10.357.10">
    <property type="entry name" value="Tetracycline Repressor, domain 2"/>
    <property type="match status" value="1"/>
</dbReference>
<gene>
    <name evidence="2" type="ORF">NSO95_01175</name>
</gene>
<evidence type="ECO:0000313" key="3">
    <source>
        <dbReference type="Proteomes" id="UP001206067"/>
    </source>
</evidence>
<sequence>MTTAELDARRVELTKLAMDLIAKRGAMIGKSDLAAETRVSRARVDEIFPEESDLFDSIVEQWYAHDIEIMEAVIASNLPVQRKFYEFFARRFARERERYLEDPGLFALYVELGSDRFEQVRGYIDLADHYLTELIAQAQDEGYFAGLAINRALSLINQMVVCYTSPQMMLILEDRLAEDKLAAIVDTLFAGLSAAERGAAPVTALRIAE</sequence>
<evidence type="ECO:0000259" key="1">
    <source>
        <dbReference type="Pfam" id="PF17935"/>
    </source>
</evidence>